<comment type="caution">
    <text evidence="7">The sequence shown here is derived from an EMBL/GenBank/DDBJ whole genome shotgun (WGS) entry which is preliminary data.</text>
</comment>
<evidence type="ECO:0000256" key="5">
    <source>
        <dbReference type="ARBA" id="ARBA00023136"/>
    </source>
</evidence>
<evidence type="ECO:0000256" key="1">
    <source>
        <dbReference type="ARBA" id="ARBA00004236"/>
    </source>
</evidence>
<keyword evidence="8" id="KW-1185">Reference proteome</keyword>
<organism evidence="7 8">
    <name type="scientific">Ligilactobacillus ubinensis</name>
    <dbReference type="NCBI Taxonomy" id="2876789"/>
    <lineage>
        <taxon>Bacteria</taxon>
        <taxon>Bacillati</taxon>
        <taxon>Bacillota</taxon>
        <taxon>Bacilli</taxon>
        <taxon>Lactobacillales</taxon>
        <taxon>Lactobacillaceae</taxon>
        <taxon>Ligilactobacillus</taxon>
    </lineage>
</organism>
<dbReference type="EMBL" id="JAIULA010000003">
    <property type="protein sequence ID" value="MCP0886242.1"/>
    <property type="molecule type" value="Genomic_DNA"/>
</dbReference>
<evidence type="ECO:0000313" key="8">
    <source>
        <dbReference type="Proteomes" id="UP001139006"/>
    </source>
</evidence>
<keyword evidence="4 6" id="KW-1133">Transmembrane helix</keyword>
<name>A0A9X2JKI4_9LACO</name>
<comment type="subcellular location">
    <subcellularLocation>
        <location evidence="1">Cell membrane</location>
    </subcellularLocation>
</comment>
<feature type="transmembrane region" description="Helical" evidence="6">
    <location>
        <begin position="6"/>
        <end position="25"/>
    </location>
</feature>
<protein>
    <submittedName>
        <fullName evidence="7">Flagellar biosynthetic protein FliO</fullName>
    </submittedName>
</protein>
<gene>
    <name evidence="7" type="ORF">LB941_02680</name>
</gene>
<dbReference type="Pfam" id="PF04347">
    <property type="entry name" value="FliO"/>
    <property type="match status" value="1"/>
</dbReference>
<keyword evidence="5 6" id="KW-0472">Membrane</keyword>
<keyword evidence="7" id="KW-0969">Cilium</keyword>
<proteinExistence type="predicted"/>
<keyword evidence="7" id="KW-0966">Cell projection</keyword>
<keyword evidence="7" id="KW-0282">Flagellum</keyword>
<evidence type="ECO:0000313" key="7">
    <source>
        <dbReference type="EMBL" id="MCP0886242.1"/>
    </source>
</evidence>
<evidence type="ECO:0000256" key="2">
    <source>
        <dbReference type="ARBA" id="ARBA00022475"/>
    </source>
</evidence>
<keyword evidence="3 6" id="KW-0812">Transmembrane</keyword>
<accession>A0A9X2JKI4</accession>
<feature type="transmembrane region" description="Helical" evidence="6">
    <location>
        <begin position="46"/>
        <end position="65"/>
    </location>
</feature>
<dbReference type="RefSeq" id="WP_253359254.1">
    <property type="nucleotide sequence ID" value="NZ_JAIULA010000003.1"/>
</dbReference>
<evidence type="ECO:0000256" key="3">
    <source>
        <dbReference type="ARBA" id="ARBA00022692"/>
    </source>
</evidence>
<sequence>METAFAIIKLIGALALIIVLINVLMRYLNKYMNKGTANMRILQKIALNKNLSLGIVEILGVYYVMSFSEQNVQIIKELTPEEIEIFKNNLHANQELTLEQANRFKDILKSVLDKSKKRKNNNED</sequence>
<dbReference type="GO" id="GO:0044781">
    <property type="term" value="P:bacterial-type flagellum organization"/>
    <property type="evidence" value="ECO:0007669"/>
    <property type="project" value="InterPro"/>
</dbReference>
<evidence type="ECO:0000256" key="6">
    <source>
        <dbReference type="SAM" id="Phobius"/>
    </source>
</evidence>
<dbReference type="Proteomes" id="UP001139006">
    <property type="component" value="Unassembled WGS sequence"/>
</dbReference>
<dbReference type="AlphaFoldDB" id="A0A9X2JKI4"/>
<dbReference type="GO" id="GO:0016020">
    <property type="term" value="C:membrane"/>
    <property type="evidence" value="ECO:0007669"/>
    <property type="project" value="InterPro"/>
</dbReference>
<dbReference type="InterPro" id="IPR022781">
    <property type="entry name" value="Flagellar_biosynth_FliO"/>
</dbReference>
<keyword evidence="2" id="KW-1003">Cell membrane</keyword>
<evidence type="ECO:0000256" key="4">
    <source>
        <dbReference type="ARBA" id="ARBA00022989"/>
    </source>
</evidence>
<reference evidence="7 8" key="1">
    <citation type="journal article" date="2023" name="Int. J. Syst. Evol. Microbiol.">
        <title>Ligilactobacillus ubinensis sp. nov., a novel species isolated from the wild ferment of a durian fruit (Durio zibethinus).</title>
        <authorList>
            <person name="Heng Y.C."/>
            <person name="Menon N."/>
            <person name="Chen B."/>
            <person name="Loo B.Z.L."/>
            <person name="Wong G.W.J."/>
            <person name="Lim A.C.H."/>
            <person name="Silvaraju S."/>
            <person name="Kittelmann S."/>
        </authorList>
    </citation>
    <scope>NUCLEOTIDE SEQUENCE [LARGE SCALE GENOMIC DNA]</scope>
    <source>
        <strain evidence="7 8">WILCCON 0076</strain>
    </source>
</reference>